<proteinExistence type="predicted"/>
<protein>
    <submittedName>
        <fullName evidence="1">Uncharacterized protein</fullName>
    </submittedName>
</protein>
<sequence length="33" mass="3917">GDNDFAFAAIWSEELPACQHARLAQMFHRWIER</sequence>
<evidence type="ECO:0000313" key="1">
    <source>
        <dbReference type="EMBL" id="GAG20227.1"/>
    </source>
</evidence>
<dbReference type="AlphaFoldDB" id="X0WAI0"/>
<dbReference type="EMBL" id="BARS01036901">
    <property type="protein sequence ID" value="GAG20227.1"/>
    <property type="molecule type" value="Genomic_DNA"/>
</dbReference>
<gene>
    <name evidence="1" type="ORF">S01H1_56655</name>
</gene>
<organism evidence="1">
    <name type="scientific">marine sediment metagenome</name>
    <dbReference type="NCBI Taxonomy" id="412755"/>
    <lineage>
        <taxon>unclassified sequences</taxon>
        <taxon>metagenomes</taxon>
        <taxon>ecological metagenomes</taxon>
    </lineage>
</organism>
<reference evidence="1" key="1">
    <citation type="journal article" date="2014" name="Front. Microbiol.">
        <title>High frequency of phylogenetically diverse reductive dehalogenase-homologous genes in deep subseafloor sedimentary metagenomes.</title>
        <authorList>
            <person name="Kawai M."/>
            <person name="Futagami T."/>
            <person name="Toyoda A."/>
            <person name="Takaki Y."/>
            <person name="Nishi S."/>
            <person name="Hori S."/>
            <person name="Arai W."/>
            <person name="Tsubouchi T."/>
            <person name="Morono Y."/>
            <person name="Uchiyama I."/>
            <person name="Ito T."/>
            <person name="Fujiyama A."/>
            <person name="Inagaki F."/>
            <person name="Takami H."/>
        </authorList>
    </citation>
    <scope>NUCLEOTIDE SEQUENCE</scope>
    <source>
        <strain evidence="1">Expedition CK06-06</strain>
    </source>
</reference>
<feature type="non-terminal residue" evidence="1">
    <location>
        <position position="1"/>
    </location>
</feature>
<name>X0WAI0_9ZZZZ</name>
<comment type="caution">
    <text evidence="1">The sequence shown here is derived from an EMBL/GenBank/DDBJ whole genome shotgun (WGS) entry which is preliminary data.</text>
</comment>
<accession>X0WAI0</accession>